<comment type="caution">
    <text evidence="5">The sequence shown here is derived from an EMBL/GenBank/DDBJ whole genome shotgun (WGS) entry which is preliminary data.</text>
</comment>
<keyword evidence="3" id="KW-0238">DNA-binding</keyword>
<dbReference type="OrthoDB" id="667970at2"/>
<keyword evidence="2" id="KW-0680">Restriction system</keyword>
<dbReference type="InterPro" id="IPR044946">
    <property type="entry name" value="Restrct_endonuc_typeI_TRD_sf"/>
</dbReference>
<organism evidence="5 6">
    <name type="scientific">Metamycoplasma subdolum</name>
    <dbReference type="NCBI Taxonomy" id="92407"/>
    <lineage>
        <taxon>Bacteria</taxon>
        <taxon>Bacillati</taxon>
        <taxon>Mycoplasmatota</taxon>
        <taxon>Mycoplasmoidales</taxon>
        <taxon>Metamycoplasmataceae</taxon>
        <taxon>Metamycoplasma</taxon>
    </lineage>
</organism>
<gene>
    <name evidence="5" type="ORF">JN00_0260</name>
</gene>
<protein>
    <submittedName>
        <fullName evidence="5">Type I restriction modification DNA specificity protein</fullName>
    </submittedName>
</protein>
<evidence type="ECO:0000256" key="1">
    <source>
        <dbReference type="ARBA" id="ARBA00010923"/>
    </source>
</evidence>
<reference evidence="5 6" key="1">
    <citation type="submission" date="2018-10" db="EMBL/GenBank/DDBJ databases">
        <title>Genomic Encyclopedia of Archaeal and Bacterial Type Strains, Phase II (KMG-II): from individual species to whole genera.</title>
        <authorList>
            <person name="Goeker M."/>
        </authorList>
    </citation>
    <scope>NUCLEOTIDE SEQUENCE [LARGE SCALE GENOMIC DNA]</scope>
    <source>
        <strain evidence="5 6">ATCC 29870</strain>
    </source>
</reference>
<dbReference type="Gene3D" id="3.90.220.20">
    <property type="entry name" value="DNA methylase specificity domains"/>
    <property type="match status" value="1"/>
</dbReference>
<dbReference type="Proteomes" id="UP000267246">
    <property type="component" value="Unassembled WGS sequence"/>
</dbReference>
<comment type="similarity">
    <text evidence="1">Belongs to the type-I restriction system S methylase family.</text>
</comment>
<evidence type="ECO:0000256" key="2">
    <source>
        <dbReference type="ARBA" id="ARBA00022747"/>
    </source>
</evidence>
<dbReference type="GO" id="GO:0009307">
    <property type="term" value="P:DNA restriction-modification system"/>
    <property type="evidence" value="ECO:0007669"/>
    <property type="project" value="UniProtKB-KW"/>
</dbReference>
<dbReference type="RefSeq" id="WP_121940740.1">
    <property type="nucleotide sequence ID" value="NZ_CP137846.1"/>
</dbReference>
<dbReference type="AlphaFoldDB" id="A0A3M0A538"/>
<keyword evidence="6" id="KW-1185">Reference proteome</keyword>
<evidence type="ECO:0000256" key="3">
    <source>
        <dbReference type="ARBA" id="ARBA00023125"/>
    </source>
</evidence>
<evidence type="ECO:0000313" key="6">
    <source>
        <dbReference type="Proteomes" id="UP000267246"/>
    </source>
</evidence>
<sequence length="190" mass="21376">MGTVDDLIENYQKINVLLIEFGRAYYKVNVFNNSSIIKVKDLNLKYGKSLPKSKRNKGSVPLIASNGIIDFSNSFNAKNAVVFGCRGTLGKVFFQQGECFVLNTAFFINNSSNYGNLFFAIDFQNGFVSYKSGAAQPQITLEAINKSELLLLFDDKLNYIISLHAQNQSIIKKLNKVKSILLNKYFTNQQ</sequence>
<evidence type="ECO:0000259" key="4">
    <source>
        <dbReference type="Pfam" id="PF01420"/>
    </source>
</evidence>
<evidence type="ECO:0000313" key="5">
    <source>
        <dbReference type="EMBL" id="RMA78619.1"/>
    </source>
</evidence>
<dbReference type="GO" id="GO:0003677">
    <property type="term" value="F:DNA binding"/>
    <property type="evidence" value="ECO:0007669"/>
    <property type="project" value="UniProtKB-KW"/>
</dbReference>
<name>A0A3M0A538_9BACT</name>
<dbReference type="InterPro" id="IPR000055">
    <property type="entry name" value="Restrct_endonuc_typeI_TRD"/>
</dbReference>
<dbReference type="Pfam" id="PF01420">
    <property type="entry name" value="Methylase_S"/>
    <property type="match status" value="1"/>
</dbReference>
<feature type="domain" description="Type I restriction modification DNA specificity" evidence="4">
    <location>
        <begin position="40"/>
        <end position="148"/>
    </location>
</feature>
<proteinExistence type="inferred from homology"/>
<accession>A0A3M0A538</accession>
<dbReference type="EMBL" id="REFI01000006">
    <property type="protein sequence ID" value="RMA78619.1"/>
    <property type="molecule type" value="Genomic_DNA"/>
</dbReference>
<dbReference type="SUPFAM" id="SSF116734">
    <property type="entry name" value="DNA methylase specificity domain"/>
    <property type="match status" value="1"/>
</dbReference>